<evidence type="ECO:0000259" key="5">
    <source>
        <dbReference type="PROSITE" id="PS50059"/>
    </source>
</evidence>
<dbReference type="EC" id="5.2.1.8" evidence="2"/>
<dbReference type="EMBL" id="UINC01008550">
    <property type="protein sequence ID" value="SVA38467.1"/>
    <property type="molecule type" value="Genomic_DNA"/>
</dbReference>
<keyword evidence="3" id="KW-0697">Rotamase</keyword>
<organism evidence="6">
    <name type="scientific">marine metagenome</name>
    <dbReference type="NCBI Taxonomy" id="408172"/>
    <lineage>
        <taxon>unclassified sequences</taxon>
        <taxon>metagenomes</taxon>
        <taxon>ecological metagenomes</taxon>
    </lineage>
</organism>
<feature type="domain" description="PPIase FKBP-type" evidence="5">
    <location>
        <begin position="101"/>
        <end position="189"/>
    </location>
</feature>
<evidence type="ECO:0000313" key="6">
    <source>
        <dbReference type="EMBL" id="SVA38467.1"/>
    </source>
</evidence>
<protein>
    <recommendedName>
        <fullName evidence="2">peptidylprolyl isomerase</fullName>
        <ecNumber evidence="2">5.2.1.8</ecNumber>
    </recommendedName>
</protein>
<evidence type="ECO:0000256" key="2">
    <source>
        <dbReference type="ARBA" id="ARBA00013194"/>
    </source>
</evidence>
<dbReference type="PANTHER" id="PTHR43811:SF19">
    <property type="entry name" value="39 KDA FK506-BINDING NUCLEAR PROTEIN"/>
    <property type="match status" value="1"/>
</dbReference>
<dbReference type="PROSITE" id="PS50059">
    <property type="entry name" value="FKBP_PPIASE"/>
    <property type="match status" value="2"/>
</dbReference>
<dbReference type="Gene3D" id="3.10.50.40">
    <property type="match status" value="2"/>
</dbReference>
<keyword evidence="4" id="KW-0413">Isomerase</keyword>
<accession>A0A381VFP2</accession>
<reference evidence="6" key="1">
    <citation type="submission" date="2018-05" db="EMBL/GenBank/DDBJ databases">
        <authorList>
            <person name="Lanie J.A."/>
            <person name="Ng W.-L."/>
            <person name="Kazmierczak K.M."/>
            <person name="Andrzejewski T.M."/>
            <person name="Davidsen T.M."/>
            <person name="Wayne K.J."/>
            <person name="Tettelin H."/>
            <person name="Glass J.I."/>
            <person name="Rusch D."/>
            <person name="Podicherti R."/>
            <person name="Tsui H.-C.T."/>
            <person name="Winkler M.E."/>
        </authorList>
    </citation>
    <scope>NUCLEOTIDE SEQUENCE</scope>
</reference>
<evidence type="ECO:0000256" key="4">
    <source>
        <dbReference type="ARBA" id="ARBA00023235"/>
    </source>
</evidence>
<evidence type="ECO:0000256" key="1">
    <source>
        <dbReference type="ARBA" id="ARBA00000971"/>
    </source>
</evidence>
<name>A0A381VFP2_9ZZZZ</name>
<dbReference type="PANTHER" id="PTHR43811">
    <property type="entry name" value="FKBP-TYPE PEPTIDYL-PROLYL CIS-TRANS ISOMERASE FKPA"/>
    <property type="match status" value="1"/>
</dbReference>
<comment type="catalytic activity">
    <reaction evidence="1">
        <text>[protein]-peptidylproline (omega=180) = [protein]-peptidylproline (omega=0)</text>
        <dbReference type="Rhea" id="RHEA:16237"/>
        <dbReference type="Rhea" id="RHEA-COMP:10747"/>
        <dbReference type="Rhea" id="RHEA-COMP:10748"/>
        <dbReference type="ChEBI" id="CHEBI:83833"/>
        <dbReference type="ChEBI" id="CHEBI:83834"/>
        <dbReference type="EC" id="5.2.1.8"/>
    </reaction>
</comment>
<feature type="domain" description="PPIase FKBP-type" evidence="5">
    <location>
        <begin position="226"/>
        <end position="314"/>
    </location>
</feature>
<dbReference type="AlphaFoldDB" id="A0A381VFP2"/>
<dbReference type="GO" id="GO:0003755">
    <property type="term" value="F:peptidyl-prolyl cis-trans isomerase activity"/>
    <property type="evidence" value="ECO:0007669"/>
    <property type="project" value="UniProtKB-KW"/>
</dbReference>
<sequence>SWMWSFSQILSLHKISPTSFTPNHFNLTAQIQEIKMYKYLSMILVIGLISCNKPSNKDKEIMEETQSTTISEPVVGEEITTESGLKYIDDVLGAGELPKAGDKVKVHYTGTLEDGTKFDSSRDRNKPFEFSLGLGQVIKGWDEGIATMKPGGKRKLIIPSALAYGERGAGKLIPPGATLIFDVELIEVMEAFVDTDFSLPGREDNTDSGLRMIVHKEGNGEKPSAGQTVSVHYTGLLETGKKFDSSHDRGSPISFPLGQGRVIKGWDEAIALMSKGEKRTLVIPPELGYGERGAGGAIPPNATLIFEVELVDFK</sequence>
<dbReference type="SUPFAM" id="SSF54534">
    <property type="entry name" value="FKBP-like"/>
    <property type="match status" value="2"/>
</dbReference>
<proteinExistence type="predicted"/>
<dbReference type="InterPro" id="IPR046357">
    <property type="entry name" value="PPIase_dom_sf"/>
</dbReference>
<gene>
    <name evidence="6" type="ORF">METZ01_LOCUS91321</name>
</gene>
<dbReference type="Pfam" id="PF00254">
    <property type="entry name" value="FKBP_C"/>
    <property type="match status" value="2"/>
</dbReference>
<dbReference type="FunFam" id="3.10.50.40:FF:000006">
    <property type="entry name" value="Peptidyl-prolyl cis-trans isomerase"/>
    <property type="match status" value="2"/>
</dbReference>
<feature type="non-terminal residue" evidence="6">
    <location>
        <position position="1"/>
    </location>
</feature>
<dbReference type="InterPro" id="IPR001179">
    <property type="entry name" value="PPIase_FKBP_dom"/>
</dbReference>
<evidence type="ECO:0000256" key="3">
    <source>
        <dbReference type="ARBA" id="ARBA00023110"/>
    </source>
</evidence>